<keyword evidence="3" id="KW-1185">Reference proteome</keyword>
<dbReference type="Proteomes" id="UP001374535">
    <property type="component" value="Chromosome 6"/>
</dbReference>
<feature type="region of interest" description="Disordered" evidence="1">
    <location>
        <begin position="1"/>
        <end position="64"/>
    </location>
</feature>
<protein>
    <submittedName>
        <fullName evidence="2">Uncharacterized protein</fullName>
    </submittedName>
</protein>
<evidence type="ECO:0000313" key="3">
    <source>
        <dbReference type="Proteomes" id="UP001374535"/>
    </source>
</evidence>
<feature type="compositionally biased region" description="Polar residues" evidence="1">
    <location>
        <begin position="8"/>
        <end position="34"/>
    </location>
</feature>
<reference evidence="2 3" key="1">
    <citation type="journal article" date="2023" name="Life. Sci Alliance">
        <title>Evolutionary insights into 3D genome organization and epigenetic landscape of Vigna mungo.</title>
        <authorList>
            <person name="Junaid A."/>
            <person name="Singh B."/>
            <person name="Bhatia S."/>
        </authorList>
    </citation>
    <scope>NUCLEOTIDE SEQUENCE [LARGE SCALE GENOMIC DNA]</scope>
    <source>
        <strain evidence="2">Urdbean</strain>
    </source>
</reference>
<evidence type="ECO:0000313" key="2">
    <source>
        <dbReference type="EMBL" id="WVZ09101.1"/>
    </source>
</evidence>
<feature type="compositionally biased region" description="Basic and acidic residues" evidence="1">
    <location>
        <begin position="46"/>
        <end position="55"/>
    </location>
</feature>
<sequence>LTLRGLHTATTSSPPRNWNSQPFTPKTTTANCRSITLEPPNLISTPKEKSLETEKKRGKKGSLFGENKGAILSTFSRETRRIGNEASLLYELHQTAQSWARERRKTQTKLEKIDV</sequence>
<dbReference type="AlphaFoldDB" id="A0AAQ3NG30"/>
<name>A0AAQ3NG30_VIGMU</name>
<evidence type="ECO:0000256" key="1">
    <source>
        <dbReference type="SAM" id="MobiDB-lite"/>
    </source>
</evidence>
<accession>A0AAQ3NG30</accession>
<feature type="non-terminal residue" evidence="2">
    <location>
        <position position="1"/>
    </location>
</feature>
<dbReference type="EMBL" id="CP144695">
    <property type="protein sequence ID" value="WVZ09101.1"/>
    <property type="molecule type" value="Genomic_DNA"/>
</dbReference>
<gene>
    <name evidence="2" type="ORF">V8G54_022447</name>
</gene>
<proteinExistence type="predicted"/>
<organism evidence="2 3">
    <name type="scientific">Vigna mungo</name>
    <name type="common">Black gram</name>
    <name type="synonym">Phaseolus mungo</name>
    <dbReference type="NCBI Taxonomy" id="3915"/>
    <lineage>
        <taxon>Eukaryota</taxon>
        <taxon>Viridiplantae</taxon>
        <taxon>Streptophyta</taxon>
        <taxon>Embryophyta</taxon>
        <taxon>Tracheophyta</taxon>
        <taxon>Spermatophyta</taxon>
        <taxon>Magnoliopsida</taxon>
        <taxon>eudicotyledons</taxon>
        <taxon>Gunneridae</taxon>
        <taxon>Pentapetalae</taxon>
        <taxon>rosids</taxon>
        <taxon>fabids</taxon>
        <taxon>Fabales</taxon>
        <taxon>Fabaceae</taxon>
        <taxon>Papilionoideae</taxon>
        <taxon>50 kb inversion clade</taxon>
        <taxon>NPAAA clade</taxon>
        <taxon>indigoferoid/millettioid clade</taxon>
        <taxon>Phaseoleae</taxon>
        <taxon>Vigna</taxon>
    </lineage>
</organism>